<accession>A0A540LEU3</accession>
<evidence type="ECO:0000313" key="2">
    <source>
        <dbReference type="Proteomes" id="UP000315295"/>
    </source>
</evidence>
<organism evidence="1 2">
    <name type="scientific">Malus baccata</name>
    <name type="common">Siberian crab apple</name>
    <name type="synonym">Pyrus baccata</name>
    <dbReference type="NCBI Taxonomy" id="106549"/>
    <lineage>
        <taxon>Eukaryota</taxon>
        <taxon>Viridiplantae</taxon>
        <taxon>Streptophyta</taxon>
        <taxon>Embryophyta</taxon>
        <taxon>Tracheophyta</taxon>
        <taxon>Spermatophyta</taxon>
        <taxon>Magnoliopsida</taxon>
        <taxon>eudicotyledons</taxon>
        <taxon>Gunneridae</taxon>
        <taxon>Pentapetalae</taxon>
        <taxon>rosids</taxon>
        <taxon>fabids</taxon>
        <taxon>Rosales</taxon>
        <taxon>Rosaceae</taxon>
        <taxon>Amygdaloideae</taxon>
        <taxon>Maleae</taxon>
        <taxon>Malus</taxon>
    </lineage>
</organism>
<dbReference type="AlphaFoldDB" id="A0A540LEU3"/>
<gene>
    <name evidence="1" type="ORF">C1H46_029447</name>
</gene>
<comment type="caution">
    <text evidence="1">The sequence shown here is derived from an EMBL/GenBank/DDBJ whole genome shotgun (WGS) entry which is preliminary data.</text>
</comment>
<sequence length="143" mass="15286">MTKIAFWRCVLLELSTIKSNMELGTLMGSGGSWWGLTCATDGHNSLGATLNPATTSVSEASIPVHCLNHHHVGYCTTSSVETKTNAKSKGSMTSLLRAVRNIRTSDNLGNPSLSNHVGKPPSYSFAVRNSLPCNNSPLQLRGE</sequence>
<reference evidence="1 2" key="1">
    <citation type="journal article" date="2019" name="G3 (Bethesda)">
        <title>Sequencing of a Wild Apple (Malus baccata) Genome Unravels the Differences Between Cultivated and Wild Apple Species Regarding Disease Resistance and Cold Tolerance.</title>
        <authorList>
            <person name="Chen X."/>
        </authorList>
    </citation>
    <scope>NUCLEOTIDE SEQUENCE [LARGE SCALE GENOMIC DNA]</scope>
    <source>
        <strain evidence="2">cv. Shandingzi</strain>
        <tissue evidence="1">Leaves</tissue>
    </source>
</reference>
<evidence type="ECO:0000313" key="1">
    <source>
        <dbReference type="EMBL" id="TQD85006.1"/>
    </source>
</evidence>
<dbReference type="EMBL" id="VIEB01000613">
    <property type="protein sequence ID" value="TQD85006.1"/>
    <property type="molecule type" value="Genomic_DNA"/>
</dbReference>
<name>A0A540LEU3_MALBA</name>
<keyword evidence="2" id="KW-1185">Reference proteome</keyword>
<protein>
    <submittedName>
        <fullName evidence="1">Uncharacterized protein</fullName>
    </submittedName>
</protein>
<proteinExistence type="predicted"/>
<dbReference type="Proteomes" id="UP000315295">
    <property type="component" value="Unassembled WGS sequence"/>
</dbReference>